<dbReference type="AlphaFoldDB" id="A0A1G2QI21"/>
<gene>
    <name evidence="7" type="ORF">A2607_00110</name>
</gene>
<dbReference type="Pfam" id="PF00953">
    <property type="entry name" value="Glycos_transf_4"/>
    <property type="match status" value="1"/>
</dbReference>
<comment type="caution">
    <text evidence="7">The sequence shown here is derived from an EMBL/GenBank/DDBJ whole genome shotgun (WGS) entry which is preliminary data.</text>
</comment>
<sequence length="352" mass="38752">MNIDIIKVLGPSAFAFFIGILITPILTNYLYKNRMWKKKAGKISPDGRETPIFNSLHKEKETGTPRMGGIIIWVSALATVMIFWLLAEFWPTVGTAKMNFLSRNQTWLPLFTLLVGSIVGLIDDLMQVREGIDPKKAGLPFFNRLLVVIALGLAGGWWFYAKLGMVAITVPFGGSLFVGWLIIPLFILVMMALFSSGVIDGLDGLAGGIMAIIFTAYTFIAYFQNQVDLATFCAVITGGTLAFLWFNIPPARFYMSETGILGLTTALTVVAFLTDTVLILPIIALPLLATSLSVVIQLVSKKLRNGKKVFLVAPLHHHFEALGWPSYKVVMRYWVISIIAAILGMIMALVSQ</sequence>
<proteinExistence type="predicted"/>
<evidence type="ECO:0000313" key="7">
    <source>
        <dbReference type="EMBL" id="OHA60058.1"/>
    </source>
</evidence>
<comment type="subcellular location">
    <subcellularLocation>
        <location evidence="1">Membrane</location>
        <topology evidence="1">Multi-pass membrane protein</topology>
    </subcellularLocation>
</comment>
<name>A0A1G2QI21_9BACT</name>
<evidence type="ECO:0000256" key="6">
    <source>
        <dbReference type="SAM" id="Phobius"/>
    </source>
</evidence>
<keyword evidence="3 6" id="KW-0812">Transmembrane</keyword>
<feature type="transmembrane region" description="Helical" evidence="6">
    <location>
        <begin position="229"/>
        <end position="246"/>
    </location>
</feature>
<dbReference type="PANTHER" id="PTHR22926">
    <property type="entry name" value="PHOSPHO-N-ACETYLMURAMOYL-PENTAPEPTIDE-TRANSFERASE"/>
    <property type="match status" value="1"/>
</dbReference>
<dbReference type="InterPro" id="IPR000715">
    <property type="entry name" value="Glycosyl_transferase_4"/>
</dbReference>
<feature type="transmembrane region" description="Helical" evidence="6">
    <location>
        <begin position="172"/>
        <end position="193"/>
    </location>
</feature>
<organism evidence="7 8">
    <name type="scientific">Candidatus Vogelbacteria bacterium RIFOXYD1_FULL_42_15</name>
    <dbReference type="NCBI Taxonomy" id="1802437"/>
    <lineage>
        <taxon>Bacteria</taxon>
        <taxon>Candidatus Vogeliibacteriota</taxon>
    </lineage>
</organism>
<dbReference type="Proteomes" id="UP000178481">
    <property type="component" value="Unassembled WGS sequence"/>
</dbReference>
<evidence type="ECO:0000256" key="4">
    <source>
        <dbReference type="ARBA" id="ARBA00022989"/>
    </source>
</evidence>
<dbReference type="GO" id="GO:0071555">
    <property type="term" value="P:cell wall organization"/>
    <property type="evidence" value="ECO:0007669"/>
    <property type="project" value="TreeGrafter"/>
</dbReference>
<dbReference type="GO" id="GO:0005886">
    <property type="term" value="C:plasma membrane"/>
    <property type="evidence" value="ECO:0007669"/>
    <property type="project" value="TreeGrafter"/>
</dbReference>
<evidence type="ECO:0008006" key="9">
    <source>
        <dbReference type="Google" id="ProtNLM"/>
    </source>
</evidence>
<feature type="transmembrane region" description="Helical" evidence="6">
    <location>
        <begin position="12"/>
        <end position="31"/>
    </location>
</feature>
<dbReference type="GO" id="GO:0044038">
    <property type="term" value="P:cell wall macromolecule biosynthetic process"/>
    <property type="evidence" value="ECO:0007669"/>
    <property type="project" value="TreeGrafter"/>
</dbReference>
<keyword evidence="2" id="KW-0808">Transferase</keyword>
<evidence type="ECO:0000256" key="2">
    <source>
        <dbReference type="ARBA" id="ARBA00022679"/>
    </source>
</evidence>
<feature type="transmembrane region" description="Helical" evidence="6">
    <location>
        <begin position="138"/>
        <end position="160"/>
    </location>
</feature>
<keyword evidence="5 6" id="KW-0472">Membrane</keyword>
<keyword evidence="4 6" id="KW-1133">Transmembrane helix</keyword>
<accession>A0A1G2QI21</accession>
<dbReference type="PANTHER" id="PTHR22926:SF5">
    <property type="entry name" value="PHOSPHO-N-ACETYLMURAMOYL-PENTAPEPTIDE-TRANSFERASE HOMOLOG"/>
    <property type="match status" value="1"/>
</dbReference>
<feature type="transmembrane region" description="Helical" evidence="6">
    <location>
        <begin position="279"/>
        <end position="299"/>
    </location>
</feature>
<evidence type="ECO:0000256" key="5">
    <source>
        <dbReference type="ARBA" id="ARBA00023136"/>
    </source>
</evidence>
<feature type="transmembrane region" description="Helical" evidence="6">
    <location>
        <begin position="107"/>
        <end position="126"/>
    </location>
</feature>
<dbReference type="EMBL" id="MHTI01000011">
    <property type="protein sequence ID" value="OHA60058.1"/>
    <property type="molecule type" value="Genomic_DNA"/>
</dbReference>
<evidence type="ECO:0000313" key="8">
    <source>
        <dbReference type="Proteomes" id="UP000178481"/>
    </source>
</evidence>
<feature type="transmembrane region" description="Helical" evidence="6">
    <location>
        <begin position="333"/>
        <end position="351"/>
    </location>
</feature>
<reference evidence="7 8" key="1">
    <citation type="journal article" date="2016" name="Nat. Commun.">
        <title>Thousands of microbial genomes shed light on interconnected biogeochemical processes in an aquifer system.</title>
        <authorList>
            <person name="Anantharaman K."/>
            <person name="Brown C.T."/>
            <person name="Hug L.A."/>
            <person name="Sharon I."/>
            <person name="Castelle C.J."/>
            <person name="Probst A.J."/>
            <person name="Thomas B.C."/>
            <person name="Singh A."/>
            <person name="Wilkins M.J."/>
            <person name="Karaoz U."/>
            <person name="Brodie E.L."/>
            <person name="Williams K.H."/>
            <person name="Hubbard S.S."/>
            <person name="Banfield J.F."/>
        </authorList>
    </citation>
    <scope>NUCLEOTIDE SEQUENCE [LARGE SCALE GENOMIC DNA]</scope>
</reference>
<evidence type="ECO:0000256" key="3">
    <source>
        <dbReference type="ARBA" id="ARBA00022692"/>
    </source>
</evidence>
<feature type="transmembrane region" description="Helical" evidence="6">
    <location>
        <begin position="205"/>
        <end position="223"/>
    </location>
</feature>
<feature type="transmembrane region" description="Helical" evidence="6">
    <location>
        <begin position="253"/>
        <end position="273"/>
    </location>
</feature>
<evidence type="ECO:0000256" key="1">
    <source>
        <dbReference type="ARBA" id="ARBA00004141"/>
    </source>
</evidence>
<feature type="transmembrane region" description="Helical" evidence="6">
    <location>
        <begin position="67"/>
        <end position="87"/>
    </location>
</feature>
<dbReference type="GO" id="GO:0016780">
    <property type="term" value="F:phosphotransferase activity, for other substituted phosphate groups"/>
    <property type="evidence" value="ECO:0007669"/>
    <property type="project" value="InterPro"/>
</dbReference>
<protein>
    <recommendedName>
        <fullName evidence="9">Phospho-N-acetylmuramoyl-pentapeptide-transferase</fullName>
    </recommendedName>
</protein>